<evidence type="ECO:0000313" key="2">
    <source>
        <dbReference type="Proteomes" id="UP000756921"/>
    </source>
</evidence>
<protein>
    <submittedName>
        <fullName evidence="1">Uncharacterized protein</fullName>
    </submittedName>
</protein>
<proteinExistence type="predicted"/>
<name>A0A9P6G4I1_9PLEO</name>
<gene>
    <name evidence="1" type="ORF">PMIN01_13169</name>
</gene>
<dbReference type="EMBL" id="WJXW01000018">
    <property type="protein sequence ID" value="KAF9728789.1"/>
    <property type="molecule type" value="Genomic_DNA"/>
</dbReference>
<accession>A0A9P6G4I1</accession>
<keyword evidence="2" id="KW-1185">Reference proteome</keyword>
<sequence length="196" mass="21864">MDTAAAAKIKNIARLTRARQVPPSLCSVLALLCERTNERTDELASTSVRVTALARDRASPPANDTLPYLQCEREMTWEPTGAGMRRGTAIRRCRGQKVEGEGEGFPLRFRLRLRRWLGRLLACGDALGRLPTVGLRARLRTYLGTSTWRVGHRVGISLHANSSAEDGRTLALRCARYEFFKDPAAVVYALWKRAGR</sequence>
<dbReference type="Proteomes" id="UP000756921">
    <property type="component" value="Unassembled WGS sequence"/>
</dbReference>
<comment type="caution">
    <text evidence="1">The sequence shown here is derived from an EMBL/GenBank/DDBJ whole genome shotgun (WGS) entry which is preliminary data.</text>
</comment>
<dbReference type="AlphaFoldDB" id="A0A9P6G4I1"/>
<reference evidence="1" key="1">
    <citation type="journal article" date="2020" name="Mol. Plant Microbe Interact.">
        <title>Genome Sequence of the Biocontrol Agent Coniothyrium minitans strain Conio (IMI 134523).</title>
        <authorList>
            <person name="Patel D."/>
            <person name="Shittu T.A."/>
            <person name="Baroncelli R."/>
            <person name="Muthumeenakshi S."/>
            <person name="Osborne T.H."/>
            <person name="Janganan T.K."/>
            <person name="Sreenivasaprasad S."/>
        </authorList>
    </citation>
    <scope>NUCLEOTIDE SEQUENCE</scope>
    <source>
        <strain evidence="1">Conio</strain>
    </source>
</reference>
<organism evidence="1 2">
    <name type="scientific">Paraphaeosphaeria minitans</name>
    <dbReference type="NCBI Taxonomy" id="565426"/>
    <lineage>
        <taxon>Eukaryota</taxon>
        <taxon>Fungi</taxon>
        <taxon>Dikarya</taxon>
        <taxon>Ascomycota</taxon>
        <taxon>Pezizomycotina</taxon>
        <taxon>Dothideomycetes</taxon>
        <taxon>Pleosporomycetidae</taxon>
        <taxon>Pleosporales</taxon>
        <taxon>Massarineae</taxon>
        <taxon>Didymosphaeriaceae</taxon>
        <taxon>Paraphaeosphaeria</taxon>
    </lineage>
</organism>
<evidence type="ECO:0000313" key="1">
    <source>
        <dbReference type="EMBL" id="KAF9728789.1"/>
    </source>
</evidence>